<dbReference type="InterPro" id="IPR017552">
    <property type="entry name" value="PHI/rmpB"/>
</dbReference>
<dbReference type="OrthoDB" id="9797832at2"/>
<dbReference type="GO" id="GO:0016853">
    <property type="term" value="F:isomerase activity"/>
    <property type="evidence" value="ECO:0007669"/>
    <property type="project" value="UniProtKB-KW"/>
</dbReference>
<dbReference type="InterPro" id="IPR001347">
    <property type="entry name" value="SIS_dom"/>
</dbReference>
<dbReference type="SUPFAM" id="SSF53697">
    <property type="entry name" value="SIS domain"/>
    <property type="match status" value="1"/>
</dbReference>
<dbReference type="AlphaFoldDB" id="A0A4P5PDK3"/>
<evidence type="ECO:0000256" key="1">
    <source>
        <dbReference type="ARBA" id="ARBA00009235"/>
    </source>
</evidence>
<protein>
    <submittedName>
        <fullName evidence="3">6-phospho 3-hexuloisomerase</fullName>
    </submittedName>
</protein>
<keyword evidence="4" id="KW-1185">Reference proteome</keyword>
<dbReference type="CDD" id="cd05005">
    <property type="entry name" value="SIS_PHI"/>
    <property type="match status" value="1"/>
</dbReference>
<dbReference type="PANTHER" id="PTHR43443">
    <property type="entry name" value="3-HEXULOSE-6-PHOSPHATE ISOMERASE"/>
    <property type="match status" value="1"/>
</dbReference>
<dbReference type="PROSITE" id="PS51464">
    <property type="entry name" value="SIS"/>
    <property type="match status" value="1"/>
</dbReference>
<evidence type="ECO:0000313" key="4">
    <source>
        <dbReference type="Proteomes" id="UP000290567"/>
    </source>
</evidence>
<comment type="caution">
    <text evidence="3">The sequence shown here is derived from an EMBL/GenBank/DDBJ whole genome shotgun (WGS) entry which is preliminary data.</text>
</comment>
<name>A0A4P5PDK3_9ENTE</name>
<accession>A0A4P5PDK3</accession>
<gene>
    <name evidence="3" type="ORF">NRIC_25050</name>
</gene>
<dbReference type="EMBL" id="BJCC01000021">
    <property type="protein sequence ID" value="GCF94614.1"/>
    <property type="molecule type" value="Genomic_DNA"/>
</dbReference>
<dbReference type="GO" id="GO:0097367">
    <property type="term" value="F:carbohydrate derivative binding"/>
    <property type="evidence" value="ECO:0007669"/>
    <property type="project" value="InterPro"/>
</dbReference>
<dbReference type="NCBIfam" id="TIGR03127">
    <property type="entry name" value="RuMP_HxlB"/>
    <property type="match status" value="1"/>
</dbReference>
<comment type="similarity">
    <text evidence="1">Belongs to the SIS family. PHI subfamily.</text>
</comment>
<dbReference type="RefSeq" id="WP_146623034.1">
    <property type="nucleotide sequence ID" value="NZ_BJCC01000021.1"/>
</dbReference>
<dbReference type="Proteomes" id="UP000290567">
    <property type="component" value="Unassembled WGS sequence"/>
</dbReference>
<evidence type="ECO:0000313" key="3">
    <source>
        <dbReference type="EMBL" id="GCF94614.1"/>
    </source>
</evidence>
<dbReference type="Gene3D" id="3.40.50.10490">
    <property type="entry name" value="Glucose-6-phosphate isomerase like protein, domain 1"/>
    <property type="match status" value="1"/>
</dbReference>
<dbReference type="Pfam" id="PF01380">
    <property type="entry name" value="SIS"/>
    <property type="match status" value="1"/>
</dbReference>
<feature type="domain" description="SIS" evidence="2">
    <location>
        <begin position="29"/>
        <end position="174"/>
    </location>
</feature>
<reference evidence="4" key="1">
    <citation type="submission" date="2019-02" db="EMBL/GenBank/DDBJ databases">
        <title>Draft genome sequence of Enterococcus sp. Gos25-1.</title>
        <authorList>
            <person name="Tanaka N."/>
            <person name="Shiwa Y."/>
            <person name="Fujita N."/>
        </authorList>
    </citation>
    <scope>NUCLEOTIDE SEQUENCE [LARGE SCALE GENOMIC DNA]</scope>
    <source>
        <strain evidence="4">Gos25-1</strain>
    </source>
</reference>
<keyword evidence="3" id="KW-0413">Isomerase</keyword>
<evidence type="ECO:0000259" key="2">
    <source>
        <dbReference type="PROSITE" id="PS51464"/>
    </source>
</evidence>
<proteinExistence type="inferred from homology"/>
<sequence length="187" mass="20094">MNSVQVAQQAAIELAGTISNIDDEQVKVLTSLIKEKKRIFVTGAGRSLLMLKGFAMRLMHIGFDVFIVGEVTTPAFLADDLLIVATASGETKSLVSNSTRAKEYGGSVVALTIFEDSTIGKIADQVVKIPAYTDKLPESDINKRGILPGGSMFEEAVLLLGDSLIVELANEHKVDTSKAFENHANLE</sequence>
<dbReference type="GO" id="GO:1901135">
    <property type="term" value="P:carbohydrate derivative metabolic process"/>
    <property type="evidence" value="ECO:0007669"/>
    <property type="project" value="InterPro"/>
</dbReference>
<dbReference type="PANTHER" id="PTHR43443:SF1">
    <property type="entry name" value="3-HEXULOSE-6-PHOSPHATE ISOMERASE"/>
    <property type="match status" value="1"/>
</dbReference>
<organism evidence="3 4">
    <name type="scientific">Enterococcus florum</name>
    <dbReference type="NCBI Taxonomy" id="2480627"/>
    <lineage>
        <taxon>Bacteria</taxon>
        <taxon>Bacillati</taxon>
        <taxon>Bacillota</taxon>
        <taxon>Bacilli</taxon>
        <taxon>Lactobacillales</taxon>
        <taxon>Enterococcaceae</taxon>
        <taxon>Enterococcus</taxon>
    </lineage>
</organism>
<dbReference type="InterPro" id="IPR046348">
    <property type="entry name" value="SIS_dom_sf"/>
</dbReference>